<feature type="domain" description="2Fe-2S ferredoxin-type" evidence="9">
    <location>
        <begin position="364"/>
        <end position="449"/>
    </location>
</feature>
<dbReference type="KEGG" id="cpre:Csp1_08810"/>
<dbReference type="CDD" id="cd00207">
    <property type="entry name" value="fer2"/>
    <property type="match status" value="1"/>
</dbReference>
<dbReference type="EC" id="1.14.15.30" evidence="11"/>
<evidence type="ECO:0000313" key="11">
    <source>
        <dbReference type="EMBL" id="AWT25689.1"/>
    </source>
</evidence>
<dbReference type="Pfam" id="PF00175">
    <property type="entry name" value="NAD_binding_1"/>
    <property type="match status" value="1"/>
</dbReference>
<reference evidence="12" key="1">
    <citation type="submission" date="2017-11" db="EMBL/GenBank/DDBJ databases">
        <title>Otitis media/interna in a cat caused by the recently described species Corynebacterium provencense.</title>
        <authorList>
            <person name="Kittl S."/>
            <person name="Brodard I."/>
            <person name="Rychener L."/>
            <person name="Jores J."/>
            <person name="Roosje P."/>
            <person name="Gobeli Brawand S."/>
        </authorList>
    </citation>
    <scope>NUCLEOTIDE SEQUENCE [LARGE SCALE GENOMIC DNA]</scope>
    <source>
        <strain evidence="12">17KM38</strain>
    </source>
</reference>
<dbReference type="AlphaFoldDB" id="A0A2Z3YP32"/>
<keyword evidence="5" id="KW-0274">FAD</keyword>
<keyword evidence="11" id="KW-0503">Monooxygenase</keyword>
<dbReference type="PANTHER" id="PTHR47354">
    <property type="entry name" value="NADH OXIDOREDUCTASE HCR"/>
    <property type="match status" value="1"/>
</dbReference>
<sequence>MSSVIVEQFTPEPTAAPRRPRRRLDATGLVMPWARDAATGHRAEILDRDFSGIAPPARHSEFTVEVTGIRDETPTMHTLVLRRTDGLPFTHRAGQFVRLSVPVDGPGTDPVARCYSVSSSPVLSVYGDPATFTVCVKKVPGGRVSTWIHDSLTTGTVLEAQGPLGNFHLPDVDRRARYLLLAGGAGITPVLSMVRTLAALPGPVDTVVIYHCRHPREFAFAEELLDLDARTPGLTVCLSLGSLTSGTPGWRGATGRLCPEAVAAIVDNACGRRVFACGPPGYLQTARGVSAAVGVPLNAYREESFDETTTSVDTRPCLSSVTPPAVTPTVTVVPDCTAPDREPPAGTTAATATATAATAAPGTTTVTFLRSGSVISVAPGETLLDAGRRAGVPLRSNCGAGFCGSCAVRKISGTVDMSDNGGLRQRDIDAGRILLCCSRPAGDPVELDC</sequence>
<dbReference type="InterPro" id="IPR006058">
    <property type="entry name" value="2Fe2S_fd_BS"/>
</dbReference>
<evidence type="ECO:0000256" key="1">
    <source>
        <dbReference type="ARBA" id="ARBA00001974"/>
    </source>
</evidence>
<keyword evidence="12" id="KW-1185">Reference proteome</keyword>
<dbReference type="SUPFAM" id="SSF52343">
    <property type="entry name" value="Ferredoxin reductase-like, C-terminal NADP-linked domain"/>
    <property type="match status" value="1"/>
</dbReference>
<keyword evidence="6 11" id="KW-0560">Oxidoreductase</keyword>
<dbReference type="PRINTS" id="PR00406">
    <property type="entry name" value="CYTB5RDTASE"/>
</dbReference>
<dbReference type="SUPFAM" id="SSF63380">
    <property type="entry name" value="Riboflavin synthase domain-like"/>
    <property type="match status" value="1"/>
</dbReference>
<dbReference type="InterPro" id="IPR050415">
    <property type="entry name" value="MRET"/>
</dbReference>
<evidence type="ECO:0000256" key="3">
    <source>
        <dbReference type="ARBA" id="ARBA00022714"/>
    </source>
</evidence>
<dbReference type="GO" id="GO:0046872">
    <property type="term" value="F:metal ion binding"/>
    <property type="evidence" value="ECO:0007669"/>
    <property type="project" value="UniProtKB-KW"/>
</dbReference>
<dbReference type="InterPro" id="IPR001709">
    <property type="entry name" value="Flavoprot_Pyr_Nucl_cyt_Rdtase"/>
</dbReference>
<protein>
    <submittedName>
        <fullName evidence="11">3-ketosteroid-9-alpha-monooxygenase, ferredoxin reductase component</fullName>
        <ecNumber evidence="11">1.14.15.30</ecNumber>
    </submittedName>
</protein>
<accession>A0A2Z3YP32</accession>
<evidence type="ECO:0000259" key="10">
    <source>
        <dbReference type="PROSITE" id="PS51384"/>
    </source>
</evidence>
<dbReference type="Pfam" id="PF00111">
    <property type="entry name" value="Fer2"/>
    <property type="match status" value="1"/>
</dbReference>
<keyword evidence="8" id="KW-0411">Iron-sulfur</keyword>
<dbReference type="PRINTS" id="PR00371">
    <property type="entry name" value="FPNCR"/>
</dbReference>
<keyword evidence="3" id="KW-0001">2Fe-2S</keyword>
<evidence type="ECO:0000256" key="7">
    <source>
        <dbReference type="ARBA" id="ARBA00023004"/>
    </source>
</evidence>
<evidence type="ECO:0000256" key="8">
    <source>
        <dbReference type="ARBA" id="ARBA00023014"/>
    </source>
</evidence>
<evidence type="ECO:0000256" key="2">
    <source>
        <dbReference type="ARBA" id="ARBA00022630"/>
    </source>
</evidence>
<organism evidence="11 12">
    <name type="scientific">Corynebacterium provencense</name>
    <dbReference type="NCBI Taxonomy" id="1737425"/>
    <lineage>
        <taxon>Bacteria</taxon>
        <taxon>Bacillati</taxon>
        <taxon>Actinomycetota</taxon>
        <taxon>Actinomycetes</taxon>
        <taxon>Mycobacteriales</taxon>
        <taxon>Corynebacteriaceae</taxon>
        <taxon>Corynebacterium</taxon>
    </lineage>
</organism>
<dbReference type="InterPro" id="IPR036010">
    <property type="entry name" value="2Fe-2S_ferredoxin-like_sf"/>
</dbReference>
<dbReference type="InterPro" id="IPR017927">
    <property type="entry name" value="FAD-bd_FR_type"/>
</dbReference>
<dbReference type="SUPFAM" id="SSF54292">
    <property type="entry name" value="2Fe-2S ferredoxin-like"/>
    <property type="match status" value="1"/>
</dbReference>
<dbReference type="PROSITE" id="PS00197">
    <property type="entry name" value="2FE2S_FER_1"/>
    <property type="match status" value="1"/>
</dbReference>
<keyword evidence="2" id="KW-0285">Flavoprotein</keyword>
<dbReference type="InterPro" id="IPR001433">
    <property type="entry name" value="OxRdtase_FAD/NAD-bd"/>
</dbReference>
<evidence type="ECO:0000256" key="6">
    <source>
        <dbReference type="ARBA" id="ARBA00023002"/>
    </source>
</evidence>
<proteinExistence type="predicted"/>
<dbReference type="OrthoDB" id="9796486at2"/>
<keyword evidence="7" id="KW-0408">Iron</keyword>
<feature type="domain" description="FAD-binding FR-type" evidence="10">
    <location>
        <begin position="59"/>
        <end position="170"/>
    </location>
</feature>
<name>A0A2Z3YP32_9CORY</name>
<dbReference type="EMBL" id="CP024988">
    <property type="protein sequence ID" value="AWT25689.1"/>
    <property type="molecule type" value="Genomic_DNA"/>
</dbReference>
<dbReference type="PROSITE" id="PS51085">
    <property type="entry name" value="2FE2S_FER_2"/>
    <property type="match status" value="1"/>
</dbReference>
<dbReference type="Gene3D" id="3.10.20.30">
    <property type="match status" value="1"/>
</dbReference>
<dbReference type="Proteomes" id="UP000247696">
    <property type="component" value="Chromosome"/>
</dbReference>
<evidence type="ECO:0000256" key="5">
    <source>
        <dbReference type="ARBA" id="ARBA00022827"/>
    </source>
</evidence>
<dbReference type="PANTHER" id="PTHR47354:SF6">
    <property type="entry name" value="NADH OXIDOREDUCTASE HCR"/>
    <property type="match status" value="1"/>
</dbReference>
<dbReference type="GO" id="GO:0036200">
    <property type="term" value="F:3-ketosteroid 9-alpha-monooxygenase activity"/>
    <property type="evidence" value="ECO:0007669"/>
    <property type="project" value="UniProtKB-EC"/>
</dbReference>
<dbReference type="Pfam" id="PF00970">
    <property type="entry name" value="FAD_binding_6"/>
    <property type="match status" value="1"/>
</dbReference>
<dbReference type="GO" id="GO:0051537">
    <property type="term" value="F:2 iron, 2 sulfur cluster binding"/>
    <property type="evidence" value="ECO:0007669"/>
    <property type="project" value="UniProtKB-KW"/>
</dbReference>
<evidence type="ECO:0000259" key="9">
    <source>
        <dbReference type="PROSITE" id="PS51085"/>
    </source>
</evidence>
<dbReference type="InterPro" id="IPR039261">
    <property type="entry name" value="FNR_nucleotide-bd"/>
</dbReference>
<evidence type="ECO:0000313" key="12">
    <source>
        <dbReference type="Proteomes" id="UP000247696"/>
    </source>
</evidence>
<dbReference type="Gene3D" id="3.40.50.80">
    <property type="entry name" value="Nucleotide-binding domain of ferredoxin-NADP reductase (FNR) module"/>
    <property type="match status" value="1"/>
</dbReference>
<dbReference type="STRING" id="1737425.GCA_900049755_00409"/>
<dbReference type="Gene3D" id="2.40.30.10">
    <property type="entry name" value="Translation factors"/>
    <property type="match status" value="1"/>
</dbReference>
<gene>
    <name evidence="11" type="primary">hmp_1</name>
    <name evidence="11" type="ORF">Csp1_08810</name>
</gene>
<dbReference type="RefSeq" id="WP_110481164.1">
    <property type="nucleotide sequence ID" value="NZ_CP024988.1"/>
</dbReference>
<keyword evidence="4" id="KW-0479">Metal-binding</keyword>
<comment type="cofactor">
    <cofactor evidence="1">
        <name>FAD</name>
        <dbReference type="ChEBI" id="CHEBI:57692"/>
    </cofactor>
</comment>
<dbReference type="InterPro" id="IPR001041">
    <property type="entry name" value="2Fe-2S_ferredoxin-type"/>
</dbReference>
<dbReference type="InterPro" id="IPR017938">
    <property type="entry name" value="Riboflavin_synthase-like_b-brl"/>
</dbReference>
<evidence type="ECO:0000256" key="4">
    <source>
        <dbReference type="ARBA" id="ARBA00022723"/>
    </source>
</evidence>
<dbReference type="PROSITE" id="PS51384">
    <property type="entry name" value="FAD_FR"/>
    <property type="match status" value="1"/>
</dbReference>
<dbReference type="InterPro" id="IPR008333">
    <property type="entry name" value="Cbr1-like_FAD-bd_dom"/>
</dbReference>
<dbReference type="InterPro" id="IPR012675">
    <property type="entry name" value="Beta-grasp_dom_sf"/>
</dbReference>